<name>A0A366FNP2_9HYPH</name>
<dbReference type="InterPro" id="IPR029058">
    <property type="entry name" value="AB_hydrolase_fold"/>
</dbReference>
<dbReference type="SUPFAM" id="SSF53474">
    <property type="entry name" value="alpha/beta-Hydrolases"/>
    <property type="match status" value="1"/>
</dbReference>
<evidence type="ECO:0000313" key="2">
    <source>
        <dbReference type="EMBL" id="RBP16187.1"/>
    </source>
</evidence>
<evidence type="ECO:0000313" key="3">
    <source>
        <dbReference type="Proteomes" id="UP000253529"/>
    </source>
</evidence>
<sequence>MRGPFLSHNRAAVACLGLMLMLASCAAPPPAAPPGPAPAGSSGVTTIDGAAVQFAAFQNSAFPYRGQIPNYQETGKSRPFLDVDDNGRLGHSSPRGGLLWEDQTYNDRTVLLAAPQNFDPNAPATIVVFFHGNMATLERDVIARQQIVRQLADSGLNAVLVAPQLAHDAPDSSAGKFWSPGGFAAFLNEAEGKLGDFYPAARGAFRRMPVVIVAYSGGYLPAAYSLSVGGDGGRVRGLVLLDALYGEKDKFVGWVEGPGRNAFFVSAYSTSSRDGNLAVEAQLQQAGLTVQNDLPASLGPGAIAFVDAGSIDHNDFVTSAWGGAPLRDIFSRMR</sequence>
<dbReference type="RefSeq" id="WP_113888509.1">
    <property type="nucleotide sequence ID" value="NZ_QNRK01000006.1"/>
</dbReference>
<keyword evidence="1" id="KW-0732">Signal</keyword>
<proteinExistence type="predicted"/>
<protein>
    <recommendedName>
        <fullName evidence="4">Alpha/beta hydrolase</fullName>
    </recommendedName>
</protein>
<dbReference type="EMBL" id="QNRK01000006">
    <property type="protein sequence ID" value="RBP16187.1"/>
    <property type="molecule type" value="Genomic_DNA"/>
</dbReference>
<accession>A0A366FNP2</accession>
<comment type="caution">
    <text evidence="2">The sequence shown here is derived from an EMBL/GenBank/DDBJ whole genome shotgun (WGS) entry which is preliminary data.</text>
</comment>
<dbReference type="Proteomes" id="UP000253529">
    <property type="component" value="Unassembled WGS sequence"/>
</dbReference>
<evidence type="ECO:0000256" key="1">
    <source>
        <dbReference type="SAM" id="SignalP"/>
    </source>
</evidence>
<dbReference type="AlphaFoldDB" id="A0A366FNP2"/>
<feature type="chain" id="PRO_5016619599" description="Alpha/beta hydrolase" evidence="1">
    <location>
        <begin position="27"/>
        <end position="334"/>
    </location>
</feature>
<dbReference type="OrthoDB" id="8019456at2"/>
<organism evidence="2 3">
    <name type="scientific">Roseiarcus fermentans</name>
    <dbReference type="NCBI Taxonomy" id="1473586"/>
    <lineage>
        <taxon>Bacteria</taxon>
        <taxon>Pseudomonadati</taxon>
        <taxon>Pseudomonadota</taxon>
        <taxon>Alphaproteobacteria</taxon>
        <taxon>Hyphomicrobiales</taxon>
        <taxon>Roseiarcaceae</taxon>
        <taxon>Roseiarcus</taxon>
    </lineage>
</organism>
<evidence type="ECO:0008006" key="4">
    <source>
        <dbReference type="Google" id="ProtNLM"/>
    </source>
</evidence>
<dbReference type="PROSITE" id="PS51257">
    <property type="entry name" value="PROKAR_LIPOPROTEIN"/>
    <property type="match status" value="1"/>
</dbReference>
<keyword evidence="3" id="KW-1185">Reference proteome</keyword>
<reference evidence="2 3" key="1">
    <citation type="submission" date="2018-06" db="EMBL/GenBank/DDBJ databases">
        <title>Genomic Encyclopedia of Type Strains, Phase IV (KMG-IV): sequencing the most valuable type-strain genomes for metagenomic binning, comparative biology and taxonomic classification.</title>
        <authorList>
            <person name="Goeker M."/>
        </authorList>
    </citation>
    <scope>NUCLEOTIDE SEQUENCE [LARGE SCALE GENOMIC DNA]</scope>
    <source>
        <strain evidence="2 3">DSM 24875</strain>
    </source>
</reference>
<gene>
    <name evidence="2" type="ORF">DFR50_106149</name>
</gene>
<feature type="signal peptide" evidence="1">
    <location>
        <begin position="1"/>
        <end position="26"/>
    </location>
</feature>